<evidence type="ECO:0000313" key="8">
    <source>
        <dbReference type="EMBL" id="KAK2717031.1"/>
    </source>
</evidence>
<dbReference type="AlphaFoldDB" id="A0AA88I2K1"/>
<feature type="transmembrane region" description="Helical" evidence="7">
    <location>
        <begin position="483"/>
        <end position="502"/>
    </location>
</feature>
<evidence type="ECO:0000256" key="5">
    <source>
        <dbReference type="ARBA" id="ARBA00023136"/>
    </source>
</evidence>
<dbReference type="EMBL" id="JAVRJZ010000011">
    <property type="protein sequence ID" value="KAK2717031.1"/>
    <property type="molecule type" value="Genomic_DNA"/>
</dbReference>
<keyword evidence="4 7" id="KW-1133">Transmembrane helix</keyword>
<evidence type="ECO:0000256" key="3">
    <source>
        <dbReference type="ARBA" id="ARBA00022692"/>
    </source>
</evidence>
<dbReference type="PANTHER" id="PTHR11923:SF51">
    <property type="entry name" value="LYSOSOME MEMBRANE PROTEIN 2"/>
    <property type="match status" value="1"/>
</dbReference>
<organism evidence="8 9">
    <name type="scientific">Artemia franciscana</name>
    <name type="common">Brine shrimp</name>
    <name type="synonym">Artemia sanfranciscana</name>
    <dbReference type="NCBI Taxonomy" id="6661"/>
    <lineage>
        <taxon>Eukaryota</taxon>
        <taxon>Metazoa</taxon>
        <taxon>Ecdysozoa</taxon>
        <taxon>Arthropoda</taxon>
        <taxon>Crustacea</taxon>
        <taxon>Branchiopoda</taxon>
        <taxon>Anostraca</taxon>
        <taxon>Artemiidae</taxon>
        <taxon>Artemia</taxon>
    </lineage>
</organism>
<comment type="subcellular location">
    <subcellularLocation>
        <location evidence="1">Membrane</location>
    </subcellularLocation>
</comment>
<keyword evidence="3 7" id="KW-0812">Transmembrane</keyword>
<reference evidence="8" key="1">
    <citation type="submission" date="2023-07" db="EMBL/GenBank/DDBJ databases">
        <title>Chromosome-level genome assembly of Artemia franciscana.</title>
        <authorList>
            <person name="Jo E."/>
        </authorList>
    </citation>
    <scope>NUCLEOTIDE SEQUENCE</scope>
    <source>
        <tissue evidence="8">Whole body</tissue>
    </source>
</reference>
<evidence type="ECO:0000256" key="4">
    <source>
        <dbReference type="ARBA" id="ARBA00022989"/>
    </source>
</evidence>
<name>A0AA88I2K1_ARTSF</name>
<dbReference type="GO" id="GO:0005044">
    <property type="term" value="F:scavenger receptor activity"/>
    <property type="evidence" value="ECO:0007669"/>
    <property type="project" value="TreeGrafter"/>
</dbReference>
<keyword evidence="9" id="KW-1185">Reference proteome</keyword>
<comment type="caution">
    <text evidence="8">The sequence shown here is derived from an EMBL/GenBank/DDBJ whole genome shotgun (WGS) entry which is preliminary data.</text>
</comment>
<evidence type="ECO:0000256" key="1">
    <source>
        <dbReference type="ARBA" id="ARBA00004370"/>
    </source>
</evidence>
<gene>
    <name evidence="8" type="ORF">QYM36_007243</name>
</gene>
<comment type="similarity">
    <text evidence="2">Belongs to the CD36 family.</text>
</comment>
<dbReference type="Pfam" id="PF01130">
    <property type="entry name" value="CD36"/>
    <property type="match status" value="1"/>
</dbReference>
<evidence type="ECO:0008006" key="10">
    <source>
        <dbReference type="Google" id="ProtNLM"/>
    </source>
</evidence>
<dbReference type="PRINTS" id="PR01609">
    <property type="entry name" value="CD36FAMILY"/>
</dbReference>
<dbReference type="GO" id="GO:0016020">
    <property type="term" value="C:membrane"/>
    <property type="evidence" value="ECO:0007669"/>
    <property type="project" value="UniProtKB-SubCell"/>
</dbReference>
<keyword evidence="6" id="KW-0325">Glycoprotein</keyword>
<protein>
    <recommendedName>
        <fullName evidence="10">Lysosome membrane protein 2</fullName>
    </recommendedName>
</protein>
<feature type="transmembrane region" description="Helical" evidence="7">
    <location>
        <begin position="5"/>
        <end position="27"/>
    </location>
</feature>
<evidence type="ECO:0000256" key="6">
    <source>
        <dbReference type="ARBA" id="ARBA00023180"/>
    </source>
</evidence>
<dbReference type="InterPro" id="IPR002159">
    <property type="entry name" value="CD36_fam"/>
</dbReference>
<keyword evidence="5 7" id="KW-0472">Membrane</keyword>
<proteinExistence type="inferred from homology"/>
<dbReference type="PANTHER" id="PTHR11923">
    <property type="entry name" value="SCAVENGER RECEPTOR CLASS B TYPE-1 SR-B1"/>
    <property type="match status" value="1"/>
</dbReference>
<dbReference type="GO" id="GO:0005737">
    <property type="term" value="C:cytoplasm"/>
    <property type="evidence" value="ECO:0007669"/>
    <property type="project" value="TreeGrafter"/>
</dbReference>
<accession>A0AA88I2K1</accession>
<evidence type="ECO:0000313" key="9">
    <source>
        <dbReference type="Proteomes" id="UP001187531"/>
    </source>
</evidence>
<dbReference type="Proteomes" id="UP001187531">
    <property type="component" value="Unassembled WGS sequence"/>
</dbReference>
<evidence type="ECO:0000256" key="7">
    <source>
        <dbReference type="SAM" id="Phobius"/>
    </source>
</evidence>
<evidence type="ECO:0000256" key="2">
    <source>
        <dbReference type="ARBA" id="ARBA00010532"/>
    </source>
</evidence>
<sequence length="505" mass="57429">MKRTIIGLSVGGGFVIALGAILGWVVLPHVFESTVKKETLIVEGSTLYPIWEEAPIPINMKFWIFNILNQDEVLQGKKPILEEIGPFAYREMRKKFNIQKFDNEDLIRYKELKTFFYEPSLSNGNTEEQKVTTINLIYVSIAKIIEDALANTNEYIVNSVWNFLNSRFESIGEGLLMERTVAELLYNGWDISPYLKIIQDLCSQQFISTLCNSLGAGDILEELGKNPYFGLFSRNNNSDEGEFAVGTGYSNYMYTGKIMSWKEDYLLPYWDRPWDEGNYCNMINGTDGTRFHPFIEEHERIYIYQADLCRSVFLEYERDTTYKGINVKRFVLSPNVGESALIYPENICFCSNISDTSTCLQAPATPVDRCQYGAPIVGSTAHFFDGDGYYLGLLEGLSTPNISHQTYAEIEPITGAPFSAAKRAQVNIDLQAYGRLQQLQNISSKIIFPMLWFEEGADLPDEIIEAYRKEVLVPLQAIEGVRWALVSLGILLVLAAIFIFIFKRN</sequence>